<evidence type="ECO:0000313" key="1">
    <source>
        <dbReference type="EMBL" id="ERI75283.1"/>
    </source>
</evidence>
<proteinExistence type="predicted"/>
<accession>A0ABC9TUY6</accession>
<dbReference type="Proteomes" id="UP000016491">
    <property type="component" value="Unassembled WGS sequence"/>
</dbReference>
<comment type="caution">
    <text evidence="1">The sequence shown here is derived from an EMBL/GenBank/DDBJ whole genome shotgun (WGS) entry which is preliminary data.</text>
</comment>
<reference evidence="1 2" key="1">
    <citation type="submission" date="2013-07" db="EMBL/GenBank/DDBJ databases">
        <authorList>
            <person name="Weinstock G."/>
            <person name="Sodergren E."/>
            <person name="Wylie T."/>
            <person name="Fulton L."/>
            <person name="Fulton R."/>
            <person name="Fronick C."/>
            <person name="O'Laughlin M."/>
            <person name="Godfrey J."/>
            <person name="Miner T."/>
            <person name="Herter B."/>
            <person name="Appelbaum E."/>
            <person name="Cordes M."/>
            <person name="Lek S."/>
            <person name="Wollam A."/>
            <person name="Pepin K.H."/>
            <person name="Palsikar V.B."/>
            <person name="Mitreva M."/>
            <person name="Wilson R.K."/>
        </authorList>
    </citation>
    <scope>NUCLEOTIDE SEQUENCE [LARGE SCALE GENOMIC DNA]</scope>
    <source>
        <strain evidence="1 2">ATCC 14940</strain>
    </source>
</reference>
<gene>
    <name evidence="1" type="ORF">CLOSYM_03298</name>
</gene>
<sequence length="69" mass="7634">MVYEGDCDVPEKQKALTGIGVGHIGKLVRADTELFCDDLPVALCLCKQDEEIRVLKNILNFRACQKIVG</sequence>
<name>A0ABC9TUY6_CLOSY</name>
<dbReference type="EMBL" id="AWSU01000262">
    <property type="protein sequence ID" value="ERI75283.1"/>
    <property type="molecule type" value="Genomic_DNA"/>
</dbReference>
<protein>
    <submittedName>
        <fullName evidence="1">Uncharacterized protein</fullName>
    </submittedName>
</protein>
<evidence type="ECO:0000313" key="2">
    <source>
        <dbReference type="Proteomes" id="UP000016491"/>
    </source>
</evidence>
<organism evidence="1 2">
    <name type="scientific">[Clostridium] symbiosum ATCC 14940</name>
    <dbReference type="NCBI Taxonomy" id="411472"/>
    <lineage>
        <taxon>Bacteria</taxon>
        <taxon>Bacillati</taxon>
        <taxon>Bacillota</taxon>
        <taxon>Clostridia</taxon>
        <taxon>Lachnospirales</taxon>
        <taxon>Lachnospiraceae</taxon>
        <taxon>Otoolea</taxon>
    </lineage>
</organism>
<dbReference type="AlphaFoldDB" id="A0ABC9TUY6"/>